<dbReference type="GO" id="GO:0009289">
    <property type="term" value="C:pilus"/>
    <property type="evidence" value="ECO:0007669"/>
    <property type="project" value="InterPro"/>
</dbReference>
<dbReference type="Proteomes" id="UP000281909">
    <property type="component" value="Chromosome"/>
</dbReference>
<reference evidence="1 2" key="1">
    <citation type="submission" date="2018-12" db="EMBL/GenBank/DDBJ databases">
        <authorList>
            <consortium name="Pathogen Informatics"/>
        </authorList>
    </citation>
    <scope>NUCLEOTIDE SEQUENCE [LARGE SCALE GENOMIC DNA]</scope>
    <source>
        <strain evidence="1 2">NCTC9428</strain>
    </source>
</reference>
<dbReference type="EMBL" id="LR134318">
    <property type="protein sequence ID" value="VEF12664.1"/>
    <property type="molecule type" value="Genomic_DNA"/>
</dbReference>
<dbReference type="Gene3D" id="2.60.40.2040">
    <property type="entry name" value="CFA/I fimbrial subunit E, pilin domain"/>
    <property type="match status" value="1"/>
</dbReference>
<dbReference type="AlphaFoldDB" id="A0A448E0Q4"/>
<evidence type="ECO:0000313" key="1">
    <source>
        <dbReference type="EMBL" id="VEF12664.1"/>
    </source>
</evidence>
<proteinExistence type="predicted"/>
<name>A0A448E0Q4_PSEFL</name>
<evidence type="ECO:0000313" key="2">
    <source>
        <dbReference type="Proteomes" id="UP000281909"/>
    </source>
</evidence>
<organism evidence="1 2">
    <name type="scientific">Pseudomonas fluorescens</name>
    <dbReference type="NCBI Taxonomy" id="294"/>
    <lineage>
        <taxon>Bacteria</taxon>
        <taxon>Pseudomonadati</taxon>
        <taxon>Pseudomonadota</taxon>
        <taxon>Gammaproteobacteria</taxon>
        <taxon>Pseudomonadales</taxon>
        <taxon>Pseudomonadaceae</taxon>
        <taxon>Pseudomonas</taxon>
    </lineage>
</organism>
<gene>
    <name evidence="1" type="ORF">NCTC9428_04323</name>
</gene>
<dbReference type="InterPro" id="IPR007540">
    <property type="entry name" value="Fimbrial_CS1-type"/>
</dbReference>
<sequence>MRSQISEWFHEFLQMAGGCMSRQRMIAIGAGAVLWASSSAYAAREIREFEVSASIPTEQFYVTPAEPDWIHREQVLPWDTHTASLGTLRRNFDVLNDSGAILARLEQLPVLINPSQTHAIYLRVLFNGHELNTNSPALEVVPAEIAMAGARVPLDIEVRTPPTGYVPGDYYGNVLLMFTAAAP</sequence>
<accession>A0A448E0Q4</accession>
<protein>
    <submittedName>
        <fullName evidence="1">Adhesin major subunit pilin</fullName>
    </submittedName>
</protein>
<dbReference type="Pfam" id="PF04449">
    <property type="entry name" value="Fimbrial_CS1"/>
    <property type="match status" value="1"/>
</dbReference>